<evidence type="ECO:0000313" key="2">
    <source>
        <dbReference type="EMBL" id="CAE7289401.1"/>
    </source>
</evidence>
<dbReference type="AlphaFoldDB" id="A0A812MYK6"/>
<dbReference type="GO" id="GO:0003676">
    <property type="term" value="F:nucleic acid binding"/>
    <property type="evidence" value="ECO:0007669"/>
    <property type="project" value="InterPro"/>
</dbReference>
<evidence type="ECO:0000259" key="1">
    <source>
        <dbReference type="PROSITE" id="PS51857"/>
    </source>
</evidence>
<dbReference type="InterPro" id="IPR002059">
    <property type="entry name" value="CSP_DNA-bd"/>
</dbReference>
<accession>A0A812MYK6</accession>
<organism evidence="2 3">
    <name type="scientific">Symbiodinium natans</name>
    <dbReference type="NCBI Taxonomy" id="878477"/>
    <lineage>
        <taxon>Eukaryota</taxon>
        <taxon>Sar</taxon>
        <taxon>Alveolata</taxon>
        <taxon>Dinophyceae</taxon>
        <taxon>Suessiales</taxon>
        <taxon>Symbiodiniaceae</taxon>
        <taxon>Symbiodinium</taxon>
    </lineage>
</organism>
<dbReference type="EMBL" id="CAJNDS010001924">
    <property type="protein sequence ID" value="CAE7289401.1"/>
    <property type="molecule type" value="Genomic_DNA"/>
</dbReference>
<protein>
    <submittedName>
        <fullName evidence="2">ACL5 protein</fullName>
    </submittedName>
</protein>
<feature type="domain" description="CSD" evidence="1">
    <location>
        <begin position="1"/>
        <end position="60"/>
    </location>
</feature>
<dbReference type="InterPro" id="IPR011129">
    <property type="entry name" value="CSD"/>
</dbReference>
<dbReference type="OrthoDB" id="441091at2759"/>
<dbReference type="Gene3D" id="2.40.50.140">
    <property type="entry name" value="Nucleic acid-binding proteins"/>
    <property type="match status" value="3"/>
</dbReference>
<keyword evidence="3" id="KW-1185">Reference proteome</keyword>
<dbReference type="SMART" id="SM00357">
    <property type="entry name" value="CSP"/>
    <property type="match status" value="3"/>
</dbReference>
<dbReference type="SUPFAM" id="SSF50249">
    <property type="entry name" value="Nucleic acid-binding proteins"/>
    <property type="match status" value="3"/>
</dbReference>
<dbReference type="InterPro" id="IPR012340">
    <property type="entry name" value="NA-bd_OB-fold"/>
</dbReference>
<evidence type="ECO:0000313" key="3">
    <source>
        <dbReference type="Proteomes" id="UP000604046"/>
    </source>
</evidence>
<dbReference type="Pfam" id="PF00313">
    <property type="entry name" value="CSD"/>
    <property type="match status" value="2"/>
</dbReference>
<dbReference type="CDD" id="cd04458">
    <property type="entry name" value="CSP_CDS"/>
    <property type="match status" value="1"/>
</dbReference>
<dbReference type="PANTHER" id="PTHR46565">
    <property type="entry name" value="COLD SHOCK DOMAIN PROTEIN 2"/>
    <property type="match status" value="1"/>
</dbReference>
<reference evidence="2" key="1">
    <citation type="submission" date="2021-02" db="EMBL/GenBank/DDBJ databases">
        <authorList>
            <person name="Dougan E. K."/>
            <person name="Rhodes N."/>
            <person name="Thang M."/>
            <person name="Chan C."/>
        </authorList>
    </citation>
    <scope>NUCLEOTIDE SEQUENCE</scope>
</reference>
<name>A0A812MYK6_9DINO</name>
<proteinExistence type="predicted"/>
<gene>
    <name evidence="2" type="primary">ACL5</name>
    <name evidence="2" type="ORF">SNAT2548_LOCUS15277</name>
</gene>
<dbReference type="PROSITE" id="PS51857">
    <property type="entry name" value="CSD_2"/>
    <property type="match status" value="3"/>
</dbReference>
<feature type="domain" description="CSD" evidence="1">
    <location>
        <begin position="229"/>
        <end position="295"/>
    </location>
</feature>
<feature type="domain" description="CSD" evidence="1">
    <location>
        <begin position="67"/>
        <end position="134"/>
    </location>
</feature>
<sequence>MVGSVKTFDPAKGYGFISAPNFPVDIYFKPELEPVAVGQQVTFTIHWTPQGKPQAREVTSPMQAGEMLYGTVRRYNPNKGFGFLAVEGRSQDVYFQKKDLPAEHQESSGLDGAQFQFSVTISSANKPQAQDMELLSMPAPGSGGGCGVKRPAPMQVPVRPSQGPPAASPVVVSPMKRLRPTPTTQPTVVPPPMAFAPRPALGGMQLGVQQMMAAVGLSPTLGPAGANGKTPGTVKSFNPMKGFGFIAAPSLPSDVYFNAKSLPDEYRQVDLTGQQVSFNVRYTADGKIQGTDVQVGF</sequence>
<dbReference type="PANTHER" id="PTHR46565:SF5">
    <property type="entry name" value="COLD SHOCK PROTEIN 2-LIKE"/>
    <property type="match status" value="1"/>
</dbReference>
<comment type="caution">
    <text evidence="2">The sequence shown here is derived from an EMBL/GenBank/DDBJ whole genome shotgun (WGS) entry which is preliminary data.</text>
</comment>
<dbReference type="Proteomes" id="UP000604046">
    <property type="component" value="Unassembled WGS sequence"/>
</dbReference>